<dbReference type="OrthoDB" id="387517at2157"/>
<feature type="region of interest" description="Disordered" evidence="1">
    <location>
        <begin position="124"/>
        <end position="156"/>
    </location>
</feature>
<sequence length="156" mass="17629">MTGRFLTPEEHQAVTMLALRHPQQVEQAYAQNLPFSAVGLDVPSTLGEPGTQRDLWQSPLPVLSGQQATEYERDPDTGRYLTAEEQRYVAHLSERFPEKVQAAYEQNRPFAAVGLEVPETLGEIGTQRNPWRPTIRPGYPANPIEYDPGHWPREPP</sequence>
<evidence type="ECO:0000313" key="2">
    <source>
        <dbReference type="EMBL" id="RXK50286.1"/>
    </source>
</evidence>
<feature type="compositionally biased region" description="Basic and acidic residues" evidence="1">
    <location>
        <begin position="147"/>
        <end position="156"/>
    </location>
</feature>
<dbReference type="AlphaFoldDB" id="A0A498L2C0"/>
<evidence type="ECO:0000313" key="3">
    <source>
        <dbReference type="Proteomes" id="UP000289691"/>
    </source>
</evidence>
<evidence type="ECO:0000256" key="1">
    <source>
        <dbReference type="SAM" id="MobiDB-lite"/>
    </source>
</evidence>
<protein>
    <submittedName>
        <fullName evidence="2">Uncharacterized protein</fullName>
    </submittedName>
</protein>
<dbReference type="RefSeq" id="WP_129068247.1">
    <property type="nucleotide sequence ID" value="NZ_RDFA01000002.1"/>
</dbReference>
<organism evidence="2 3">
    <name type="scientific">Halorientalis pallida</name>
    <dbReference type="NCBI Taxonomy" id="2479928"/>
    <lineage>
        <taxon>Archaea</taxon>
        <taxon>Methanobacteriati</taxon>
        <taxon>Methanobacteriota</taxon>
        <taxon>Stenosarchaea group</taxon>
        <taxon>Halobacteria</taxon>
        <taxon>Halobacteriales</taxon>
        <taxon>Haloarculaceae</taxon>
        <taxon>Halorientalis</taxon>
    </lineage>
</organism>
<gene>
    <name evidence="2" type="ORF">EAF64_06915</name>
</gene>
<accession>A0A498L2C0</accession>
<keyword evidence="3" id="KW-1185">Reference proteome</keyword>
<dbReference type="Proteomes" id="UP000289691">
    <property type="component" value="Unassembled WGS sequence"/>
</dbReference>
<proteinExistence type="predicted"/>
<comment type="caution">
    <text evidence="2">The sequence shown here is derived from an EMBL/GenBank/DDBJ whole genome shotgun (WGS) entry which is preliminary data.</text>
</comment>
<dbReference type="EMBL" id="RDFA01000002">
    <property type="protein sequence ID" value="RXK50286.1"/>
    <property type="molecule type" value="Genomic_DNA"/>
</dbReference>
<name>A0A498L2C0_9EURY</name>
<reference evidence="2 3" key="1">
    <citation type="submission" date="2019-01" db="EMBL/GenBank/DDBJ databases">
        <title>Halorientalis sp. F13-25 a new haloarchaeum isolated from hypersaline water.</title>
        <authorList>
            <person name="Ana D.-V."/>
            <person name="Cristina S.-P."/>
            <person name="Antonio V."/>
        </authorList>
    </citation>
    <scope>NUCLEOTIDE SEQUENCE [LARGE SCALE GENOMIC DNA]</scope>
    <source>
        <strain evidence="2 3">F13-25</strain>
    </source>
</reference>